<gene>
    <name evidence="2" type="ORF">CLUMA_CG019800</name>
</gene>
<evidence type="ECO:0000313" key="3">
    <source>
        <dbReference type="Proteomes" id="UP000183832"/>
    </source>
</evidence>
<keyword evidence="3" id="KW-1185">Reference proteome</keyword>
<accession>A0A1J1J429</accession>
<evidence type="ECO:0000256" key="1">
    <source>
        <dbReference type="SAM" id="Phobius"/>
    </source>
</evidence>
<proteinExistence type="predicted"/>
<dbReference type="EMBL" id="CVRI01000067">
    <property type="protein sequence ID" value="CRL06714.1"/>
    <property type="molecule type" value="Genomic_DNA"/>
</dbReference>
<name>A0A1J1J429_9DIPT</name>
<feature type="transmembrane region" description="Helical" evidence="1">
    <location>
        <begin position="51"/>
        <end position="73"/>
    </location>
</feature>
<protein>
    <submittedName>
        <fullName evidence="2">CLUMA_CG019800, isoform A</fullName>
    </submittedName>
</protein>
<sequence length="74" mass="8630">MRRQLEFNVVYRPRNVDNLSEQPPPCDVRVVHVFFVQSNSIMKFRSLLQTIIKLTSPTIIVMNTTLLAIKVIFI</sequence>
<dbReference type="Proteomes" id="UP000183832">
    <property type="component" value="Unassembled WGS sequence"/>
</dbReference>
<keyword evidence="1" id="KW-0472">Membrane</keyword>
<keyword evidence="1" id="KW-1133">Transmembrane helix</keyword>
<dbReference type="AlphaFoldDB" id="A0A1J1J429"/>
<reference evidence="2 3" key="1">
    <citation type="submission" date="2015-04" db="EMBL/GenBank/DDBJ databases">
        <authorList>
            <person name="Syromyatnikov M.Y."/>
            <person name="Popov V.N."/>
        </authorList>
    </citation>
    <scope>NUCLEOTIDE SEQUENCE [LARGE SCALE GENOMIC DNA]</scope>
</reference>
<keyword evidence="1" id="KW-0812">Transmembrane</keyword>
<evidence type="ECO:0000313" key="2">
    <source>
        <dbReference type="EMBL" id="CRL06714.1"/>
    </source>
</evidence>
<organism evidence="2 3">
    <name type="scientific">Clunio marinus</name>
    <dbReference type="NCBI Taxonomy" id="568069"/>
    <lineage>
        <taxon>Eukaryota</taxon>
        <taxon>Metazoa</taxon>
        <taxon>Ecdysozoa</taxon>
        <taxon>Arthropoda</taxon>
        <taxon>Hexapoda</taxon>
        <taxon>Insecta</taxon>
        <taxon>Pterygota</taxon>
        <taxon>Neoptera</taxon>
        <taxon>Endopterygota</taxon>
        <taxon>Diptera</taxon>
        <taxon>Nematocera</taxon>
        <taxon>Chironomoidea</taxon>
        <taxon>Chironomidae</taxon>
        <taxon>Clunio</taxon>
    </lineage>
</organism>